<dbReference type="CDD" id="cd03392">
    <property type="entry name" value="PAP2_like_2"/>
    <property type="match status" value="1"/>
</dbReference>
<organism evidence="9 10">
    <name type="scientific">Geodermatophilus africanus</name>
    <dbReference type="NCBI Taxonomy" id="1137993"/>
    <lineage>
        <taxon>Bacteria</taxon>
        <taxon>Bacillati</taxon>
        <taxon>Actinomycetota</taxon>
        <taxon>Actinomycetes</taxon>
        <taxon>Geodermatophilales</taxon>
        <taxon>Geodermatophilaceae</taxon>
        <taxon>Geodermatophilus</taxon>
    </lineage>
</organism>
<evidence type="ECO:0000313" key="10">
    <source>
        <dbReference type="Proteomes" id="UP000198921"/>
    </source>
</evidence>
<evidence type="ECO:0000256" key="4">
    <source>
        <dbReference type="ARBA" id="ARBA00022801"/>
    </source>
</evidence>
<evidence type="ECO:0000313" key="9">
    <source>
        <dbReference type="EMBL" id="SDZ11967.1"/>
    </source>
</evidence>
<dbReference type="SMART" id="SM00014">
    <property type="entry name" value="acidPPc"/>
    <property type="match status" value="1"/>
</dbReference>
<keyword evidence="3 7" id="KW-0812">Transmembrane</keyword>
<proteinExistence type="predicted"/>
<evidence type="ECO:0000256" key="5">
    <source>
        <dbReference type="ARBA" id="ARBA00022989"/>
    </source>
</evidence>
<dbReference type="InterPro" id="IPR000326">
    <property type="entry name" value="PAP2/HPO"/>
</dbReference>
<name>A0A1H3QF37_9ACTN</name>
<feature type="transmembrane region" description="Helical" evidence="7">
    <location>
        <begin position="79"/>
        <end position="96"/>
    </location>
</feature>
<dbReference type="GO" id="GO:0016787">
    <property type="term" value="F:hydrolase activity"/>
    <property type="evidence" value="ECO:0007669"/>
    <property type="project" value="UniProtKB-KW"/>
</dbReference>
<dbReference type="Pfam" id="PF01569">
    <property type="entry name" value="PAP2"/>
    <property type="match status" value="1"/>
</dbReference>
<dbReference type="STRING" id="1137993.SAMN05660209_04727"/>
<protein>
    <submittedName>
        <fullName evidence="9">Undecaprenyl-diphosphatase</fullName>
    </submittedName>
</protein>
<evidence type="ECO:0000256" key="1">
    <source>
        <dbReference type="ARBA" id="ARBA00004651"/>
    </source>
</evidence>
<dbReference type="EMBL" id="FNOT01000022">
    <property type="protein sequence ID" value="SDZ11967.1"/>
    <property type="molecule type" value="Genomic_DNA"/>
</dbReference>
<dbReference type="PANTHER" id="PTHR14969">
    <property type="entry name" value="SPHINGOSINE-1-PHOSPHATE PHOSPHOHYDROLASE"/>
    <property type="match status" value="1"/>
</dbReference>
<accession>A0A1H3QF37</accession>
<reference evidence="10" key="1">
    <citation type="submission" date="2016-10" db="EMBL/GenBank/DDBJ databases">
        <authorList>
            <person name="Varghese N."/>
            <person name="Submissions S."/>
        </authorList>
    </citation>
    <scope>NUCLEOTIDE SEQUENCE [LARGE SCALE GENOMIC DNA]</scope>
    <source>
        <strain evidence="10">DSM 45422</strain>
    </source>
</reference>
<evidence type="ECO:0000256" key="2">
    <source>
        <dbReference type="ARBA" id="ARBA00022475"/>
    </source>
</evidence>
<evidence type="ECO:0000256" key="6">
    <source>
        <dbReference type="ARBA" id="ARBA00023136"/>
    </source>
</evidence>
<dbReference type="InterPro" id="IPR036938">
    <property type="entry name" value="PAP2/HPO_sf"/>
</dbReference>
<gene>
    <name evidence="9" type="ORF">SAMN05660209_04727</name>
</gene>
<dbReference type="Proteomes" id="UP000198921">
    <property type="component" value="Unassembled WGS sequence"/>
</dbReference>
<dbReference type="GO" id="GO:0005886">
    <property type="term" value="C:plasma membrane"/>
    <property type="evidence" value="ECO:0007669"/>
    <property type="project" value="UniProtKB-SubCell"/>
</dbReference>
<keyword evidence="2" id="KW-1003">Cell membrane</keyword>
<feature type="transmembrane region" description="Helical" evidence="7">
    <location>
        <begin position="141"/>
        <end position="162"/>
    </location>
</feature>
<comment type="subcellular location">
    <subcellularLocation>
        <location evidence="1">Cell membrane</location>
        <topology evidence="1">Multi-pass membrane protein</topology>
    </subcellularLocation>
</comment>
<feature type="domain" description="Phosphatidic acid phosphatase type 2/haloperoxidase" evidence="8">
    <location>
        <begin position="104"/>
        <end position="216"/>
    </location>
</feature>
<dbReference type="RefSeq" id="WP_244522760.1">
    <property type="nucleotide sequence ID" value="NZ_FNOT01000022.1"/>
</dbReference>
<dbReference type="SUPFAM" id="SSF48317">
    <property type="entry name" value="Acid phosphatase/Vanadium-dependent haloperoxidase"/>
    <property type="match status" value="1"/>
</dbReference>
<feature type="transmembrane region" description="Helical" evidence="7">
    <location>
        <begin position="174"/>
        <end position="193"/>
    </location>
</feature>
<feature type="transmembrane region" description="Helical" evidence="7">
    <location>
        <begin position="21"/>
        <end position="45"/>
    </location>
</feature>
<dbReference type="Gene3D" id="1.20.144.10">
    <property type="entry name" value="Phosphatidic acid phosphatase type 2/haloperoxidase"/>
    <property type="match status" value="1"/>
</dbReference>
<keyword evidence="5 7" id="KW-1133">Transmembrane helix</keyword>
<feature type="transmembrane region" description="Helical" evidence="7">
    <location>
        <begin position="205"/>
        <end position="222"/>
    </location>
</feature>
<keyword evidence="6 7" id="KW-0472">Membrane</keyword>
<keyword evidence="10" id="KW-1185">Reference proteome</keyword>
<sequence>MAEERGGTELRRDLRRTGVRRALAAAGAGVAVLFALGAGVLAGWAPQVRLDEAVSRALYAGDDRAVATDVLLEVLTTPGVTWFRVLVSLPVLFWLGTRRAWRTAGWVVVANVLVGPVTVLLKEAFGRVRPAFENGGASYDGLSYPSGHSSGIATLVTIALVLAWPRLTGRQRRLALAAGLGLVALVGLTRMWLGVHFLSDVVGGWALGLSWTLLVAVAFDALPGGRGGLPPREGS</sequence>
<evidence type="ECO:0000256" key="3">
    <source>
        <dbReference type="ARBA" id="ARBA00022692"/>
    </source>
</evidence>
<evidence type="ECO:0000256" key="7">
    <source>
        <dbReference type="SAM" id="Phobius"/>
    </source>
</evidence>
<keyword evidence="4" id="KW-0378">Hydrolase</keyword>
<evidence type="ECO:0000259" key="8">
    <source>
        <dbReference type="SMART" id="SM00014"/>
    </source>
</evidence>
<dbReference type="AlphaFoldDB" id="A0A1H3QF37"/>
<feature type="transmembrane region" description="Helical" evidence="7">
    <location>
        <begin position="103"/>
        <end position="121"/>
    </location>
</feature>
<dbReference type="PANTHER" id="PTHR14969:SF62">
    <property type="entry name" value="DECAPRENYLPHOSPHORYL-5-PHOSPHORIBOSE PHOSPHATASE RV3807C-RELATED"/>
    <property type="match status" value="1"/>
</dbReference>